<dbReference type="PROSITE" id="PS00622">
    <property type="entry name" value="HTH_LUXR_1"/>
    <property type="match status" value="1"/>
</dbReference>
<evidence type="ECO:0000313" key="9">
    <source>
        <dbReference type="Proteomes" id="UP001239167"/>
    </source>
</evidence>
<keyword evidence="3" id="KW-0238">DNA-binding</keyword>
<dbReference type="NCBIfam" id="NF006145">
    <property type="entry name" value="PRK08295.1-2"/>
    <property type="match status" value="1"/>
</dbReference>
<feature type="region of interest" description="Disordered" evidence="5">
    <location>
        <begin position="1"/>
        <end position="32"/>
    </location>
</feature>
<dbReference type="NCBIfam" id="TIGR02859">
    <property type="entry name" value="spore_sigH"/>
    <property type="match status" value="1"/>
</dbReference>
<dbReference type="SUPFAM" id="SSF88946">
    <property type="entry name" value="Sigma2 domain of RNA polymerase sigma factors"/>
    <property type="match status" value="1"/>
</dbReference>
<feature type="domain" description="RNA polymerase sigma-70" evidence="7">
    <location>
        <begin position="111"/>
        <end position="124"/>
    </location>
</feature>
<evidence type="ECO:0000259" key="7">
    <source>
        <dbReference type="PROSITE" id="PS00715"/>
    </source>
</evidence>
<dbReference type="InterPro" id="IPR000792">
    <property type="entry name" value="Tscrpt_reg_LuxR_C"/>
</dbReference>
<dbReference type="NCBIfam" id="TIGR02937">
    <property type="entry name" value="sigma70-ECF"/>
    <property type="match status" value="1"/>
</dbReference>
<dbReference type="Gene3D" id="1.10.10.10">
    <property type="entry name" value="Winged helix-like DNA-binding domain superfamily/Winged helix DNA-binding domain"/>
    <property type="match status" value="1"/>
</dbReference>
<feature type="domain" description="HTH luxR-type" evidence="6">
    <location>
        <begin position="228"/>
        <end position="255"/>
    </location>
</feature>
<dbReference type="Proteomes" id="UP001239167">
    <property type="component" value="Unassembled WGS sequence"/>
</dbReference>
<dbReference type="Pfam" id="PF08281">
    <property type="entry name" value="Sigma70_r4_2"/>
    <property type="match status" value="1"/>
</dbReference>
<comment type="caution">
    <text evidence="8">The sequence shown here is derived from an EMBL/GenBank/DDBJ whole genome shotgun (WGS) entry which is preliminary data.</text>
</comment>
<keyword evidence="1" id="KW-0805">Transcription regulation</keyword>
<dbReference type="SUPFAM" id="SSF88659">
    <property type="entry name" value="Sigma3 and sigma4 domains of RNA polymerase sigma factors"/>
    <property type="match status" value="1"/>
</dbReference>
<dbReference type="RefSeq" id="WP_231038680.1">
    <property type="nucleotide sequence ID" value="NZ_CP116940.1"/>
</dbReference>
<gene>
    <name evidence="8" type="ORF">J2S01_000653</name>
</gene>
<dbReference type="Pfam" id="PF04542">
    <property type="entry name" value="Sigma70_r2"/>
    <property type="match status" value="1"/>
</dbReference>
<sequence>MELKSNSVSKETAETAPENSSSIDSTKDSTKISSRNIARKCAAAKLPSVQTDESPAKELEAALSALSDEELLSEIREKHDNFALEYLIKKYRNFVRVRSRSYFLIGADREDILQEGMIGLYKAIRDFRDEKLSSFRAFAELCVTRQIITAIKTATRQKHIPLNSYISLNKPIYDEDSDRTLLDILSGTAVSDPEELMINREEFLAIEGKMEQILSDLEWKVLMSYLDGKSYQEIAVDLNRHVKSIDNALQRVKRKLEKYMSSRAKAEERPLYKQANSANKHFDDLYFTLNSKNE</sequence>
<keyword evidence="2" id="KW-0731">Sigma factor</keyword>
<dbReference type="InterPro" id="IPR013325">
    <property type="entry name" value="RNA_pol_sigma_r2"/>
</dbReference>
<dbReference type="InterPro" id="IPR000943">
    <property type="entry name" value="RNA_pol_sigma70"/>
</dbReference>
<evidence type="ECO:0000313" key="8">
    <source>
        <dbReference type="EMBL" id="MDQ0202957.1"/>
    </source>
</evidence>
<evidence type="ECO:0000259" key="6">
    <source>
        <dbReference type="PROSITE" id="PS00622"/>
    </source>
</evidence>
<evidence type="ECO:0000256" key="2">
    <source>
        <dbReference type="ARBA" id="ARBA00023082"/>
    </source>
</evidence>
<name>A0ABT9Y555_9FIRM</name>
<dbReference type="EMBL" id="JAUSUE010000003">
    <property type="protein sequence ID" value="MDQ0202957.1"/>
    <property type="molecule type" value="Genomic_DNA"/>
</dbReference>
<dbReference type="PANTHER" id="PTHR30385">
    <property type="entry name" value="SIGMA FACTOR F FLAGELLAR"/>
    <property type="match status" value="1"/>
</dbReference>
<dbReference type="InterPro" id="IPR013249">
    <property type="entry name" value="RNA_pol_sigma70_r4_t2"/>
</dbReference>
<dbReference type="InterPro" id="IPR013324">
    <property type="entry name" value="RNA_pol_sigma_r3/r4-like"/>
</dbReference>
<evidence type="ECO:0000256" key="1">
    <source>
        <dbReference type="ARBA" id="ARBA00023015"/>
    </source>
</evidence>
<protein>
    <submittedName>
        <fullName evidence="8">RNA polymerase sporulation-specific sigma factor</fullName>
    </submittedName>
</protein>
<keyword evidence="9" id="KW-1185">Reference proteome</keyword>
<feature type="compositionally biased region" description="Polar residues" evidence="5">
    <location>
        <begin position="1"/>
        <end position="10"/>
    </location>
</feature>
<dbReference type="NCBIfam" id="NF006147">
    <property type="entry name" value="PRK08295.1-4"/>
    <property type="match status" value="1"/>
</dbReference>
<keyword evidence="4" id="KW-0804">Transcription</keyword>
<dbReference type="InterPro" id="IPR007627">
    <property type="entry name" value="RNA_pol_sigma70_r2"/>
</dbReference>
<evidence type="ECO:0000256" key="3">
    <source>
        <dbReference type="ARBA" id="ARBA00023125"/>
    </source>
</evidence>
<proteinExistence type="predicted"/>
<organism evidence="8 9">
    <name type="scientific">Pectinatus haikarae</name>
    <dbReference type="NCBI Taxonomy" id="349096"/>
    <lineage>
        <taxon>Bacteria</taxon>
        <taxon>Bacillati</taxon>
        <taxon>Bacillota</taxon>
        <taxon>Negativicutes</taxon>
        <taxon>Selenomonadales</taxon>
        <taxon>Selenomonadaceae</taxon>
        <taxon>Pectinatus</taxon>
    </lineage>
</organism>
<dbReference type="PANTHER" id="PTHR30385:SF1">
    <property type="entry name" value="RNA POLYMERASE SIGMA-H FACTOR"/>
    <property type="match status" value="1"/>
</dbReference>
<dbReference type="NCBIfam" id="NF006148">
    <property type="entry name" value="PRK08295.1-5"/>
    <property type="match status" value="1"/>
</dbReference>
<dbReference type="InterPro" id="IPR036388">
    <property type="entry name" value="WH-like_DNA-bd_sf"/>
</dbReference>
<accession>A0ABT9Y555</accession>
<evidence type="ECO:0000256" key="4">
    <source>
        <dbReference type="ARBA" id="ARBA00023163"/>
    </source>
</evidence>
<dbReference type="InterPro" id="IPR014218">
    <property type="entry name" value="RNA_pol_sigma-H"/>
</dbReference>
<dbReference type="Gene3D" id="1.20.120.1810">
    <property type="match status" value="1"/>
</dbReference>
<evidence type="ECO:0000256" key="5">
    <source>
        <dbReference type="SAM" id="MobiDB-lite"/>
    </source>
</evidence>
<reference evidence="8 9" key="1">
    <citation type="submission" date="2023-07" db="EMBL/GenBank/DDBJ databases">
        <title>Genomic Encyclopedia of Type Strains, Phase IV (KMG-IV): sequencing the most valuable type-strain genomes for metagenomic binning, comparative biology and taxonomic classification.</title>
        <authorList>
            <person name="Goeker M."/>
        </authorList>
    </citation>
    <scope>NUCLEOTIDE SEQUENCE [LARGE SCALE GENOMIC DNA]</scope>
    <source>
        <strain evidence="8 9">DSM 16980</strain>
    </source>
</reference>
<dbReference type="PROSITE" id="PS00715">
    <property type="entry name" value="SIGMA70_1"/>
    <property type="match status" value="1"/>
</dbReference>
<dbReference type="InterPro" id="IPR014284">
    <property type="entry name" value="RNA_pol_sigma-70_dom"/>
</dbReference>